<accession>A0A1I7YH17</accession>
<dbReference type="WBParaSite" id="L893_g16289.t1">
    <property type="protein sequence ID" value="L893_g16289.t1"/>
    <property type="gene ID" value="L893_g16289"/>
</dbReference>
<reference evidence="2" key="1">
    <citation type="submission" date="2016-11" db="UniProtKB">
        <authorList>
            <consortium name="WormBaseParasite"/>
        </authorList>
    </citation>
    <scope>IDENTIFICATION</scope>
</reference>
<dbReference type="Proteomes" id="UP000095287">
    <property type="component" value="Unplaced"/>
</dbReference>
<evidence type="ECO:0000313" key="2">
    <source>
        <dbReference type="WBParaSite" id="L893_g16289.t1"/>
    </source>
</evidence>
<evidence type="ECO:0000313" key="1">
    <source>
        <dbReference type="Proteomes" id="UP000095287"/>
    </source>
</evidence>
<sequence length="299" mass="34502">MDSVPWVFMESVCRLLDRVTLEVGKWIPSMWGDVSHSTSAKIRVLNVIIDRMGQLYAAAGHARGDYLYSIVPLDSVDLNFITNFHISSFEGNDEGIQRLSKTWKQITLDDLQKLVSFILTRNVPIGPKLLSIRLPVDWIELWINDDEHVKGAEEFFENAGPLYYVSCGIRRLKQSTIDAMIKKFVPLDGGSFSLSKKLCRKQLERLVVKCEMLEKKVTLSVCSKGRSKKSKKDVTDFFDFDKYYSINRVGKELFAVRQGARLELRVTHKFENRFEWRWQAAGLRKLFEGMKLLLQPART</sequence>
<dbReference type="AlphaFoldDB" id="A0A1I7YH17"/>
<name>A0A1I7YH17_9BILA</name>
<protein>
    <submittedName>
        <fullName evidence="2">FBA_2 domain-containing protein</fullName>
    </submittedName>
</protein>
<organism evidence="1 2">
    <name type="scientific">Steinernema glaseri</name>
    <dbReference type="NCBI Taxonomy" id="37863"/>
    <lineage>
        <taxon>Eukaryota</taxon>
        <taxon>Metazoa</taxon>
        <taxon>Ecdysozoa</taxon>
        <taxon>Nematoda</taxon>
        <taxon>Chromadorea</taxon>
        <taxon>Rhabditida</taxon>
        <taxon>Tylenchina</taxon>
        <taxon>Panagrolaimomorpha</taxon>
        <taxon>Strongyloidoidea</taxon>
        <taxon>Steinernematidae</taxon>
        <taxon>Steinernema</taxon>
    </lineage>
</organism>
<keyword evidence="1" id="KW-1185">Reference proteome</keyword>
<proteinExistence type="predicted"/>